<name>A0A8H4BDV9_MUCCL</name>
<dbReference type="Proteomes" id="UP000469890">
    <property type="component" value="Unassembled WGS sequence"/>
</dbReference>
<protein>
    <submittedName>
        <fullName evidence="2">Uncharacterized protein</fullName>
    </submittedName>
</protein>
<proteinExistence type="predicted"/>
<evidence type="ECO:0000313" key="2">
    <source>
        <dbReference type="EMBL" id="KAF1800472.1"/>
    </source>
</evidence>
<feature type="non-terminal residue" evidence="2">
    <location>
        <position position="1"/>
    </location>
</feature>
<feature type="non-terminal residue" evidence="2">
    <location>
        <position position="135"/>
    </location>
</feature>
<dbReference type="AlphaFoldDB" id="A0A8H4BDV9"/>
<reference evidence="2 3" key="1">
    <citation type="submission" date="2019-09" db="EMBL/GenBank/DDBJ databases">
        <authorList>
            <consortium name="DOE Joint Genome Institute"/>
            <person name="Mondo S.J."/>
            <person name="Navarro-Mendoza M.I."/>
            <person name="Perez-Arques C."/>
            <person name="Panchal S."/>
            <person name="Nicolas F.E."/>
            <person name="Ganguly P."/>
            <person name="Pangilinan J."/>
            <person name="Grigoriev I."/>
            <person name="Heitman J."/>
            <person name="Sanya K."/>
            <person name="Garre V."/>
        </authorList>
    </citation>
    <scope>NUCLEOTIDE SEQUENCE [LARGE SCALE GENOMIC DNA]</scope>
    <source>
        <strain evidence="2 3">MU402</strain>
    </source>
</reference>
<dbReference type="EMBL" id="JAAECE010000005">
    <property type="protein sequence ID" value="KAF1800472.1"/>
    <property type="molecule type" value="Genomic_DNA"/>
</dbReference>
<comment type="caution">
    <text evidence="2">The sequence shown here is derived from an EMBL/GenBank/DDBJ whole genome shotgun (WGS) entry which is preliminary data.</text>
</comment>
<feature type="region of interest" description="Disordered" evidence="1">
    <location>
        <begin position="91"/>
        <end position="110"/>
    </location>
</feature>
<feature type="compositionally biased region" description="Low complexity" evidence="1">
    <location>
        <begin position="91"/>
        <end position="105"/>
    </location>
</feature>
<evidence type="ECO:0000256" key="1">
    <source>
        <dbReference type="SAM" id="MobiDB-lite"/>
    </source>
</evidence>
<sequence>NSKGKKKGDGYKDYCCLSHLDCFNSCVKGKCDGPAFPSSTATISLPAGCTKGLQGKKNGKGTNGYCCYSDADCVDSCINGKCNKANVTLKPKTTSSPSSACTPGSKGKKKGNGLKNYCCSNSADCRNSCVKGKCN</sequence>
<organism evidence="2 3">
    <name type="scientific">Mucor circinelloides f. lusitanicus</name>
    <name type="common">Mucor racemosus var. lusitanicus</name>
    <dbReference type="NCBI Taxonomy" id="29924"/>
    <lineage>
        <taxon>Eukaryota</taxon>
        <taxon>Fungi</taxon>
        <taxon>Fungi incertae sedis</taxon>
        <taxon>Mucoromycota</taxon>
        <taxon>Mucoromycotina</taxon>
        <taxon>Mucoromycetes</taxon>
        <taxon>Mucorales</taxon>
        <taxon>Mucorineae</taxon>
        <taxon>Mucoraceae</taxon>
        <taxon>Mucor</taxon>
    </lineage>
</organism>
<evidence type="ECO:0000313" key="3">
    <source>
        <dbReference type="Proteomes" id="UP000469890"/>
    </source>
</evidence>
<accession>A0A8H4BDV9</accession>
<gene>
    <name evidence="2" type="ORF">FB192DRAFT_1252154</name>
</gene>